<gene>
    <name evidence="2" type="ORF">A3C93_02715</name>
</gene>
<accession>A0A1G2DBL4</accession>
<comment type="caution">
    <text evidence="2">The sequence shown here is derived from an EMBL/GenBank/DDBJ whole genome shotgun (WGS) entry which is preliminary data.</text>
</comment>
<dbReference type="STRING" id="1798664.A3C93_02715"/>
<name>A0A1G2DBL4_9BACT</name>
<evidence type="ECO:0000256" key="1">
    <source>
        <dbReference type="SAM" id="Phobius"/>
    </source>
</evidence>
<keyword evidence="1" id="KW-0472">Membrane</keyword>
<feature type="transmembrane region" description="Helical" evidence="1">
    <location>
        <begin position="73"/>
        <end position="95"/>
    </location>
</feature>
<organism evidence="2 3">
    <name type="scientific">Candidatus Lloydbacteria bacterium RIFCSPHIGHO2_02_FULL_54_17</name>
    <dbReference type="NCBI Taxonomy" id="1798664"/>
    <lineage>
        <taxon>Bacteria</taxon>
        <taxon>Candidatus Lloydiibacteriota</taxon>
    </lineage>
</organism>
<evidence type="ECO:0008006" key="4">
    <source>
        <dbReference type="Google" id="ProtNLM"/>
    </source>
</evidence>
<proteinExistence type="predicted"/>
<feature type="transmembrane region" description="Helical" evidence="1">
    <location>
        <begin position="38"/>
        <end position="58"/>
    </location>
</feature>
<evidence type="ECO:0000313" key="2">
    <source>
        <dbReference type="EMBL" id="OGZ10933.1"/>
    </source>
</evidence>
<keyword evidence="1" id="KW-0812">Transmembrane</keyword>
<dbReference type="Proteomes" id="UP000178636">
    <property type="component" value="Unassembled WGS sequence"/>
</dbReference>
<evidence type="ECO:0000313" key="3">
    <source>
        <dbReference type="Proteomes" id="UP000178636"/>
    </source>
</evidence>
<keyword evidence="1" id="KW-1133">Transmembrane helix</keyword>
<protein>
    <recommendedName>
        <fullName evidence="4">RiboL-PSP-HEPN domain-containing protein</fullName>
    </recommendedName>
</protein>
<sequence>MAEKKPEKKFDKKFEKKFDKKFDKKPEEPKSGGANTDIVIAAIIAVVGFPLLALFFSTEFRSEIAASLATPLFYIKTVATVIAMVGILVAIYSFLRTLEIARATTAKLGLTLSWEHEKTEKNEQWVRVENYMRSENPSDWKIAILEADNILDEVVERMGYRGETLGERMKMIEPSDFLHLDEAWRAHKMRNEIAHKGGSDFVLSRTVAEQTINIYYRIFKELGYL</sequence>
<dbReference type="EMBL" id="MHLO01000043">
    <property type="protein sequence ID" value="OGZ10933.1"/>
    <property type="molecule type" value="Genomic_DNA"/>
</dbReference>
<dbReference type="AlphaFoldDB" id="A0A1G2DBL4"/>
<reference evidence="2 3" key="1">
    <citation type="journal article" date="2016" name="Nat. Commun.">
        <title>Thousands of microbial genomes shed light on interconnected biogeochemical processes in an aquifer system.</title>
        <authorList>
            <person name="Anantharaman K."/>
            <person name="Brown C.T."/>
            <person name="Hug L.A."/>
            <person name="Sharon I."/>
            <person name="Castelle C.J."/>
            <person name="Probst A.J."/>
            <person name="Thomas B.C."/>
            <person name="Singh A."/>
            <person name="Wilkins M.J."/>
            <person name="Karaoz U."/>
            <person name="Brodie E.L."/>
            <person name="Williams K.H."/>
            <person name="Hubbard S.S."/>
            <person name="Banfield J.F."/>
        </authorList>
    </citation>
    <scope>NUCLEOTIDE SEQUENCE [LARGE SCALE GENOMIC DNA]</scope>
</reference>